<dbReference type="AlphaFoldDB" id="A0A6L9S8Y5"/>
<protein>
    <submittedName>
        <fullName evidence="5">Alpha-N-acetylglucosaminidase</fullName>
    </submittedName>
</protein>
<dbReference type="Pfam" id="PF12972">
    <property type="entry name" value="NAGLU_C"/>
    <property type="match status" value="1"/>
</dbReference>
<evidence type="ECO:0000259" key="3">
    <source>
        <dbReference type="Pfam" id="PF12971"/>
    </source>
</evidence>
<keyword evidence="1" id="KW-0378">Hydrolase</keyword>
<dbReference type="EMBL" id="JAAGOA010000010">
    <property type="protein sequence ID" value="NEE01529.1"/>
    <property type="molecule type" value="Genomic_DNA"/>
</dbReference>
<dbReference type="InterPro" id="IPR029018">
    <property type="entry name" value="Hex-like_dom2"/>
</dbReference>
<feature type="domain" description="Alpha-N-acetylglucosaminidase C-terminal" evidence="4">
    <location>
        <begin position="415"/>
        <end position="688"/>
    </location>
</feature>
<dbReference type="Pfam" id="PF05089">
    <property type="entry name" value="NAGLU"/>
    <property type="match status" value="1"/>
</dbReference>
<dbReference type="InterPro" id="IPR007781">
    <property type="entry name" value="NAGLU"/>
</dbReference>
<dbReference type="PANTHER" id="PTHR12872">
    <property type="entry name" value="ALPHA-N-ACETYLGLUCOSAMINIDASE"/>
    <property type="match status" value="1"/>
</dbReference>
<gene>
    <name evidence="5" type="ORF">G1H10_15260</name>
</gene>
<evidence type="ECO:0000256" key="1">
    <source>
        <dbReference type="ARBA" id="ARBA00022801"/>
    </source>
</evidence>
<evidence type="ECO:0000313" key="6">
    <source>
        <dbReference type="Proteomes" id="UP000475214"/>
    </source>
</evidence>
<dbReference type="Gene3D" id="1.20.120.670">
    <property type="entry name" value="N-acetyl-b-d-glucoasminidase"/>
    <property type="match status" value="1"/>
</dbReference>
<dbReference type="Proteomes" id="UP000475214">
    <property type="component" value="Unassembled WGS sequence"/>
</dbReference>
<organism evidence="5 6">
    <name type="scientific">Phytoactinopolyspora halotolerans</name>
    <dbReference type="NCBI Taxonomy" id="1981512"/>
    <lineage>
        <taxon>Bacteria</taxon>
        <taxon>Bacillati</taxon>
        <taxon>Actinomycetota</taxon>
        <taxon>Actinomycetes</taxon>
        <taxon>Jiangellales</taxon>
        <taxon>Jiangellaceae</taxon>
        <taxon>Phytoactinopolyspora</taxon>
    </lineage>
</organism>
<proteinExistence type="predicted"/>
<dbReference type="InterPro" id="IPR024733">
    <property type="entry name" value="NAGLU_tim-barrel"/>
</dbReference>
<dbReference type="PANTHER" id="PTHR12872:SF1">
    <property type="entry name" value="ALPHA-N-ACETYLGLUCOSAMINIDASE"/>
    <property type="match status" value="1"/>
</dbReference>
<dbReference type="Gene3D" id="3.30.379.10">
    <property type="entry name" value="Chitobiase/beta-hexosaminidase domain 2-like"/>
    <property type="match status" value="1"/>
</dbReference>
<sequence>MGPAGASVVLRTRDRSAGRRYEYRAAGGTLTIAATDAVAACVGLHHYLREQCGLAVHWDTTLPLPVRSLPDTPVRSGRPAVADGYYLNFCTFSYTMPYWDWADWEREIDWMALHGITMPLAVTGHEAAVHAVYSRLGLDDREIRRFLGGPGYLPFGFMGCVDGFAGPLPASWLSSHRELGRRILQRQRALGMTPVLPAFTGHVPRQLAPERVRSRLWQGFETYVIDPLDPLYRRIVAEFVHAQSEIFGTDHLYAADPFIEMAPVDTDPGYPAAVAAATIDGLRAADPQATWVLQAWPFSYQREFWTADRVAAFLDAAPDDGMMIADLWAEHDPQWKRLGRFAGKRWLWCALLNFGGRTDPIADLHAVPPAVDEALSGENPPAGIGLAMEGTRNNPVFFALIADHLWGRVGDLDEWLRGFVAQRYGCVPGIELLRAWRNLVQTVYNAADVRIFPEQFNGVLTAKPSYARIPHHLAELRAEVEGALWYPPATLTDAWRRMIASAEQDGSLVHGPFGRDLIDVAVAAMSRAADILYLDAVERSVRHRHADRPSVERFLRLFDDLDRLLSTRAEFTFQHWESQALAWSTCADDHAVLADNARRMLTVWGSAESPLLDDYAGRIWGGMVGGYYKSRWRLWADGLDAAISRPGSQDERLTAALRTHSELFIRDGCDPSPEPVGDLLAESRRLFQTYGDLVGTGFSRTNGRQERVQGRVSP</sequence>
<accession>A0A6L9S8Y5</accession>
<evidence type="ECO:0000259" key="2">
    <source>
        <dbReference type="Pfam" id="PF05089"/>
    </source>
</evidence>
<feature type="domain" description="Alpha-N-acetylglucosaminidase tim-barrel" evidence="2">
    <location>
        <begin position="85"/>
        <end position="406"/>
    </location>
</feature>
<evidence type="ECO:0000313" key="5">
    <source>
        <dbReference type="EMBL" id="NEE01529.1"/>
    </source>
</evidence>
<dbReference type="GO" id="GO:0005975">
    <property type="term" value="P:carbohydrate metabolic process"/>
    <property type="evidence" value="ECO:0007669"/>
    <property type="project" value="UniProtKB-ARBA"/>
</dbReference>
<dbReference type="Gene3D" id="3.20.20.80">
    <property type="entry name" value="Glycosidases"/>
    <property type="match status" value="1"/>
</dbReference>
<keyword evidence="6" id="KW-1185">Reference proteome</keyword>
<dbReference type="Pfam" id="PF12971">
    <property type="entry name" value="NAGLU_N"/>
    <property type="match status" value="1"/>
</dbReference>
<feature type="domain" description="Alpha-N-acetylglucosaminidase N-terminal" evidence="3">
    <location>
        <begin position="10"/>
        <end position="60"/>
    </location>
</feature>
<comment type="caution">
    <text evidence="5">The sequence shown here is derived from an EMBL/GenBank/DDBJ whole genome shotgun (WGS) entry which is preliminary data.</text>
</comment>
<name>A0A6L9S8Y5_9ACTN</name>
<evidence type="ECO:0000259" key="4">
    <source>
        <dbReference type="Pfam" id="PF12972"/>
    </source>
</evidence>
<dbReference type="InterPro" id="IPR024240">
    <property type="entry name" value="NAGLU_N"/>
</dbReference>
<dbReference type="InterPro" id="IPR024732">
    <property type="entry name" value="NAGLU_C"/>
</dbReference>
<dbReference type="GO" id="GO:0016787">
    <property type="term" value="F:hydrolase activity"/>
    <property type="evidence" value="ECO:0007669"/>
    <property type="project" value="UniProtKB-KW"/>
</dbReference>
<reference evidence="5 6" key="1">
    <citation type="submission" date="2020-02" db="EMBL/GenBank/DDBJ databases">
        <authorList>
            <person name="Li X.-J."/>
            <person name="Han X.-M."/>
        </authorList>
    </citation>
    <scope>NUCLEOTIDE SEQUENCE [LARGE SCALE GENOMIC DNA]</scope>
    <source>
        <strain evidence="5 6">CCTCC AB 2017055</strain>
    </source>
</reference>